<dbReference type="AlphaFoldDB" id="A0A934Q1X3"/>
<dbReference type="PANTHER" id="PTHR33993">
    <property type="entry name" value="GLYOXALASE-RELATED"/>
    <property type="match status" value="1"/>
</dbReference>
<gene>
    <name evidence="2" type="ORF">I8E28_18085</name>
</gene>
<dbReference type="InterPro" id="IPR029068">
    <property type="entry name" value="Glyas_Bleomycin-R_OHBP_Dase"/>
</dbReference>
<evidence type="ECO:0000313" key="3">
    <source>
        <dbReference type="Proteomes" id="UP000617041"/>
    </source>
</evidence>
<evidence type="ECO:0000313" key="2">
    <source>
        <dbReference type="EMBL" id="MBK0394519.1"/>
    </source>
</evidence>
<keyword evidence="3" id="KW-1185">Reference proteome</keyword>
<sequence>MDPVVHFELPCNDRERIARFFEQAFGWEVQMLGPEMGNYVVVTTAEPSAPPPAPPHAVPGCINGGFFTKTPDMPAQFPGIVIAVQDIRASMKKVTAAGGQVLGEPMMIPTVGDYVAFLDTEGNRSSMLQPLMPQQ</sequence>
<comment type="caution">
    <text evidence="2">The sequence shown here is derived from an EMBL/GenBank/DDBJ whole genome shotgun (WGS) entry which is preliminary data.</text>
</comment>
<reference evidence="2" key="1">
    <citation type="submission" date="2020-12" db="EMBL/GenBank/DDBJ databases">
        <title>Ramlibacter sp. nov., isolated from a freshwater alga, Cryptomonas.</title>
        <authorList>
            <person name="Kim H.M."/>
            <person name="Jeon C.O."/>
        </authorList>
    </citation>
    <scope>NUCLEOTIDE SEQUENCE</scope>
    <source>
        <strain evidence="2">CrO1</strain>
    </source>
</reference>
<dbReference type="Proteomes" id="UP000617041">
    <property type="component" value="Unassembled WGS sequence"/>
</dbReference>
<dbReference type="InterPro" id="IPR052164">
    <property type="entry name" value="Anthracycline_SecMetBiosynth"/>
</dbReference>
<protein>
    <submittedName>
        <fullName evidence="2">VOC family protein</fullName>
    </submittedName>
</protein>
<dbReference type="InterPro" id="IPR004360">
    <property type="entry name" value="Glyas_Fos-R_dOase_dom"/>
</dbReference>
<dbReference type="CDD" id="cd07247">
    <property type="entry name" value="SgaA_N_like"/>
    <property type="match status" value="1"/>
</dbReference>
<dbReference type="Pfam" id="PF00903">
    <property type="entry name" value="Glyoxalase"/>
    <property type="match status" value="1"/>
</dbReference>
<name>A0A934Q1X3_9BURK</name>
<proteinExistence type="predicted"/>
<dbReference type="Gene3D" id="3.10.180.10">
    <property type="entry name" value="2,3-Dihydroxybiphenyl 1,2-Dioxygenase, domain 1"/>
    <property type="match status" value="1"/>
</dbReference>
<feature type="domain" description="VOC" evidence="1">
    <location>
        <begin position="3"/>
        <end position="130"/>
    </location>
</feature>
<evidence type="ECO:0000259" key="1">
    <source>
        <dbReference type="PROSITE" id="PS51819"/>
    </source>
</evidence>
<dbReference type="EMBL" id="JAEDAO010000001">
    <property type="protein sequence ID" value="MBK0394519.1"/>
    <property type="molecule type" value="Genomic_DNA"/>
</dbReference>
<accession>A0A934Q1X3</accession>
<dbReference type="PROSITE" id="PS51819">
    <property type="entry name" value="VOC"/>
    <property type="match status" value="1"/>
</dbReference>
<dbReference type="InterPro" id="IPR037523">
    <property type="entry name" value="VOC_core"/>
</dbReference>
<dbReference type="RefSeq" id="WP_200789606.1">
    <property type="nucleotide sequence ID" value="NZ_JAEDAO010000001.1"/>
</dbReference>
<organism evidence="2 3">
    <name type="scientific">Ramlibacter algicola</name>
    <dbReference type="NCBI Taxonomy" id="2795217"/>
    <lineage>
        <taxon>Bacteria</taxon>
        <taxon>Pseudomonadati</taxon>
        <taxon>Pseudomonadota</taxon>
        <taxon>Betaproteobacteria</taxon>
        <taxon>Burkholderiales</taxon>
        <taxon>Comamonadaceae</taxon>
        <taxon>Ramlibacter</taxon>
    </lineage>
</organism>
<dbReference type="SUPFAM" id="SSF54593">
    <property type="entry name" value="Glyoxalase/Bleomycin resistance protein/Dihydroxybiphenyl dioxygenase"/>
    <property type="match status" value="1"/>
</dbReference>